<dbReference type="GO" id="GO:0032040">
    <property type="term" value="C:small-subunit processome"/>
    <property type="evidence" value="ECO:0007669"/>
    <property type="project" value="TreeGrafter"/>
</dbReference>
<sequence length="402" mass="44573">MKAAWTDRDDNLADKDGLQLRKVRLTAKQGSKYQNRLVDEFKLVHGQTPSWAKVEPESKKRKIIEGDEDPETKGKNLTRGQLRIRRVLDLNNESRESGPIIRSVRFHPTSQVGLVAGGHGVALYHVDGTTNTKIQSVEFENFPLRNACFSTGGEEILVSSGLMGHFYSYDMLSGEITKAKPNRLTEKETIRNLVPSPDKRFTVGMGHHGNMYLFSSGSKEVIDTLTMNGDVSSVTFNSDGSRMYSYGDLGEIYTWDMKNRCCVDKFTDHGTVSGTRISVSDEFLACGSNAGVVNIYSNRSKVPSGAGIRTPEKSLLNLVTPISSLEFNNPAGEILIMSSKDKPNALKMVHLPSLTVFNNFPFVNTDYGRPNSLAFSPSSGYLAMGNNRGTAMLFRLDHYENY</sequence>
<evidence type="ECO:0000313" key="7">
    <source>
        <dbReference type="Proteomes" id="UP000708208"/>
    </source>
</evidence>
<keyword evidence="3" id="KW-0853">WD repeat</keyword>
<evidence type="ECO:0000256" key="1">
    <source>
        <dbReference type="ARBA" id="ARBA00004604"/>
    </source>
</evidence>
<comment type="caution">
    <text evidence="6">The sequence shown here is derived from an EMBL/GenBank/DDBJ whole genome shotgun (WGS) entry which is preliminary data.</text>
</comment>
<dbReference type="PANTHER" id="PTHR18359">
    <property type="entry name" value="WD-REPEAT PROTEIN-RELATED"/>
    <property type="match status" value="1"/>
</dbReference>
<keyword evidence="2" id="KW-0698">rRNA processing</keyword>
<dbReference type="SMART" id="SM00320">
    <property type="entry name" value="WD40"/>
    <property type="match status" value="4"/>
</dbReference>
<evidence type="ECO:0000256" key="4">
    <source>
        <dbReference type="ARBA" id="ARBA00022737"/>
    </source>
</evidence>
<dbReference type="OrthoDB" id="1935146at2759"/>
<dbReference type="PANTHER" id="PTHR18359:SF0">
    <property type="entry name" value="U3 SMALL NUCLEOLAR RNA-ASSOCIATED PROTEIN 18 HOMOLOG"/>
    <property type="match status" value="1"/>
</dbReference>
<dbReference type="InterPro" id="IPR001680">
    <property type="entry name" value="WD40_rpt"/>
</dbReference>
<evidence type="ECO:0000256" key="2">
    <source>
        <dbReference type="ARBA" id="ARBA00022552"/>
    </source>
</evidence>
<dbReference type="Proteomes" id="UP000708208">
    <property type="component" value="Unassembled WGS sequence"/>
</dbReference>
<keyword evidence="5" id="KW-0539">Nucleus</keyword>
<accession>A0A8J2LAD7</accession>
<evidence type="ECO:0008006" key="8">
    <source>
        <dbReference type="Google" id="ProtNLM"/>
    </source>
</evidence>
<organism evidence="6 7">
    <name type="scientific">Allacma fusca</name>
    <dbReference type="NCBI Taxonomy" id="39272"/>
    <lineage>
        <taxon>Eukaryota</taxon>
        <taxon>Metazoa</taxon>
        <taxon>Ecdysozoa</taxon>
        <taxon>Arthropoda</taxon>
        <taxon>Hexapoda</taxon>
        <taxon>Collembola</taxon>
        <taxon>Symphypleona</taxon>
        <taxon>Sminthuridae</taxon>
        <taxon>Allacma</taxon>
    </lineage>
</organism>
<protein>
    <recommendedName>
        <fullName evidence="8">U3 small nucleolar RNA-associated protein 18</fullName>
    </recommendedName>
</protein>
<name>A0A8J2LAD7_9HEXA</name>
<evidence type="ECO:0000256" key="5">
    <source>
        <dbReference type="ARBA" id="ARBA00023242"/>
    </source>
</evidence>
<gene>
    <name evidence="6" type="ORF">AFUS01_LOCUS39069</name>
</gene>
<keyword evidence="4" id="KW-0677">Repeat</keyword>
<proteinExistence type="predicted"/>
<dbReference type="EMBL" id="CAJVCH010550475">
    <property type="protein sequence ID" value="CAG7829194.1"/>
    <property type="molecule type" value="Genomic_DNA"/>
</dbReference>
<evidence type="ECO:0000313" key="6">
    <source>
        <dbReference type="EMBL" id="CAG7829194.1"/>
    </source>
</evidence>
<reference evidence="6" key="1">
    <citation type="submission" date="2021-06" db="EMBL/GenBank/DDBJ databases">
        <authorList>
            <person name="Hodson N. C."/>
            <person name="Mongue J. A."/>
            <person name="Jaron S. K."/>
        </authorList>
    </citation>
    <scope>NUCLEOTIDE SEQUENCE</scope>
</reference>
<dbReference type="AlphaFoldDB" id="A0A8J2LAD7"/>
<dbReference type="GO" id="GO:0034388">
    <property type="term" value="C:Pwp2p-containing subcomplex of 90S preribosome"/>
    <property type="evidence" value="ECO:0007669"/>
    <property type="project" value="TreeGrafter"/>
</dbReference>
<dbReference type="InterPro" id="IPR045161">
    <property type="entry name" value="Utp18"/>
</dbReference>
<comment type="subcellular location">
    <subcellularLocation>
        <location evidence="1">Nucleus</location>
        <location evidence="1">Nucleolus</location>
    </subcellularLocation>
</comment>
<keyword evidence="7" id="KW-1185">Reference proteome</keyword>
<evidence type="ECO:0000256" key="3">
    <source>
        <dbReference type="ARBA" id="ARBA00022574"/>
    </source>
</evidence>
<dbReference type="GO" id="GO:0006364">
    <property type="term" value="P:rRNA processing"/>
    <property type="evidence" value="ECO:0007669"/>
    <property type="project" value="UniProtKB-KW"/>
</dbReference>